<proteinExistence type="predicted"/>
<organism evidence="2 3">
    <name type="scientific">Occultella aeris</name>
    <dbReference type="NCBI Taxonomy" id="2761496"/>
    <lineage>
        <taxon>Bacteria</taxon>
        <taxon>Bacillati</taxon>
        <taxon>Actinomycetota</taxon>
        <taxon>Actinomycetes</taxon>
        <taxon>Micrococcales</taxon>
        <taxon>Ruaniaceae</taxon>
        <taxon>Occultella</taxon>
    </lineage>
</organism>
<dbReference type="AlphaFoldDB" id="A0A7M4DJW9"/>
<protein>
    <submittedName>
        <fullName evidence="2">Uncharacterized protein</fullName>
    </submittedName>
</protein>
<feature type="region of interest" description="Disordered" evidence="1">
    <location>
        <begin position="1"/>
        <end position="22"/>
    </location>
</feature>
<dbReference type="EMBL" id="CACRYJ010000034">
    <property type="protein sequence ID" value="VZO37356.1"/>
    <property type="molecule type" value="Genomic_DNA"/>
</dbReference>
<reference evidence="2 3" key="1">
    <citation type="submission" date="2019-11" db="EMBL/GenBank/DDBJ databases">
        <authorList>
            <person name="Criscuolo A."/>
        </authorList>
    </citation>
    <scope>NUCLEOTIDE SEQUENCE [LARGE SCALE GENOMIC DNA]</scope>
    <source>
        <strain evidence="2">CIP111667</strain>
    </source>
</reference>
<comment type="caution">
    <text evidence="2">The sequence shown here is derived from an EMBL/GenBank/DDBJ whole genome shotgun (WGS) entry which is preliminary data.</text>
</comment>
<name>A0A7M4DJW9_9MICO</name>
<sequence length="89" mass="9801">MTTPWTDVPSADSFDEAPEADVGGGALSVRELIAQLARTEDQIRMTGHFDDGSGPEGLRQLLRQQDQLIAELRRRRAPCPREDAPVEDA</sequence>
<evidence type="ECO:0000313" key="2">
    <source>
        <dbReference type="EMBL" id="VZO37356.1"/>
    </source>
</evidence>
<evidence type="ECO:0000256" key="1">
    <source>
        <dbReference type="SAM" id="MobiDB-lite"/>
    </source>
</evidence>
<dbReference type="Proteomes" id="UP000419743">
    <property type="component" value="Unassembled WGS sequence"/>
</dbReference>
<accession>A0A7M4DJW9</accession>
<dbReference type="RefSeq" id="WP_156741187.1">
    <property type="nucleotide sequence ID" value="NZ_CACRYJ010000034.1"/>
</dbReference>
<evidence type="ECO:0000313" key="3">
    <source>
        <dbReference type="Proteomes" id="UP000419743"/>
    </source>
</evidence>
<keyword evidence="3" id="KW-1185">Reference proteome</keyword>
<gene>
    <name evidence="2" type="ORF">HALOF300_02429</name>
</gene>